<evidence type="ECO:0000256" key="4">
    <source>
        <dbReference type="ARBA" id="ARBA00022807"/>
    </source>
</evidence>
<dbReference type="GO" id="GO:0006508">
    <property type="term" value="P:proteolysis"/>
    <property type="evidence" value="ECO:0007669"/>
    <property type="project" value="UniProtKB-KW"/>
</dbReference>
<organism evidence="6 7">
    <name type="scientific">Acuticoccus sediminis</name>
    <dbReference type="NCBI Taxonomy" id="2184697"/>
    <lineage>
        <taxon>Bacteria</taxon>
        <taxon>Pseudomonadati</taxon>
        <taxon>Pseudomonadota</taxon>
        <taxon>Alphaproteobacteria</taxon>
        <taxon>Hyphomicrobiales</taxon>
        <taxon>Amorphaceae</taxon>
        <taxon>Acuticoccus</taxon>
    </lineage>
</organism>
<accession>A0A8B2NST0</accession>
<dbReference type="PANTHER" id="PTHR47053">
    <property type="entry name" value="MUREIN DD-ENDOPEPTIDASE MEPH-RELATED"/>
    <property type="match status" value="1"/>
</dbReference>
<keyword evidence="7" id="KW-1185">Reference proteome</keyword>
<dbReference type="AlphaFoldDB" id="A0A8B2NST0"/>
<evidence type="ECO:0000256" key="1">
    <source>
        <dbReference type="ARBA" id="ARBA00007074"/>
    </source>
</evidence>
<proteinExistence type="inferred from homology"/>
<evidence type="ECO:0000259" key="5">
    <source>
        <dbReference type="PROSITE" id="PS51935"/>
    </source>
</evidence>
<keyword evidence="4" id="KW-0788">Thiol protease</keyword>
<gene>
    <name evidence="6" type="ORF">DLJ53_21140</name>
</gene>
<dbReference type="SUPFAM" id="SSF54001">
    <property type="entry name" value="Cysteine proteinases"/>
    <property type="match status" value="1"/>
</dbReference>
<dbReference type="RefSeq" id="WP_111348890.1">
    <property type="nucleotide sequence ID" value="NZ_QHHQ01000004.1"/>
</dbReference>
<dbReference type="OrthoDB" id="9813368at2"/>
<dbReference type="InterPro" id="IPR051202">
    <property type="entry name" value="Peptidase_C40"/>
</dbReference>
<dbReference type="EMBL" id="QHHQ01000004">
    <property type="protein sequence ID" value="RAI00214.1"/>
    <property type="molecule type" value="Genomic_DNA"/>
</dbReference>
<dbReference type="InterPro" id="IPR038765">
    <property type="entry name" value="Papain-like_cys_pep_sf"/>
</dbReference>
<dbReference type="Pfam" id="PF18348">
    <property type="entry name" value="SH3_16"/>
    <property type="match status" value="1"/>
</dbReference>
<dbReference type="Gene3D" id="2.30.30.40">
    <property type="entry name" value="SH3 Domains"/>
    <property type="match status" value="1"/>
</dbReference>
<keyword evidence="2" id="KW-0645">Protease</keyword>
<dbReference type="PANTHER" id="PTHR47053:SF1">
    <property type="entry name" value="MUREIN DD-ENDOPEPTIDASE MEPH-RELATED"/>
    <property type="match status" value="1"/>
</dbReference>
<name>A0A8B2NST0_9HYPH</name>
<dbReference type="Proteomes" id="UP000249590">
    <property type="component" value="Unassembled WGS sequence"/>
</dbReference>
<dbReference type="Pfam" id="PF00877">
    <property type="entry name" value="NLPC_P60"/>
    <property type="match status" value="1"/>
</dbReference>
<evidence type="ECO:0000256" key="3">
    <source>
        <dbReference type="ARBA" id="ARBA00022801"/>
    </source>
</evidence>
<evidence type="ECO:0000313" key="7">
    <source>
        <dbReference type="Proteomes" id="UP000249590"/>
    </source>
</evidence>
<comment type="caution">
    <text evidence="6">The sequence shown here is derived from an EMBL/GenBank/DDBJ whole genome shotgun (WGS) entry which is preliminary data.</text>
</comment>
<feature type="domain" description="NlpC/P60" evidence="5">
    <location>
        <begin position="165"/>
        <end position="290"/>
    </location>
</feature>
<sequence>MSDTLDARRNAVRPDLADAALRGRVDAQRFVAGEPRVVAAPTVALRRRPAPDAPVDTELLYGERVNVFDRDGDWCWVQSTADSYVGYVEHTALAPEAPLEAKQSLHKVSVPLALVFPEPSIKVSPVMRLPMGAVFPAGDMERHGSENFHKAAAGYVLTQHCTLANRAARDWVAVAETFVGTPYLWGGKSWLGIDCSGLVQLALQMAGRIAPRDSDMQAAELGEMLPHDPLPDLERGDLVFWRGHVGIMLDECRLLHANGYHHRTAIEPLSETIARLNALGLLPTRYRRIP</sequence>
<dbReference type="InterPro" id="IPR041382">
    <property type="entry name" value="SH3_16"/>
</dbReference>
<protein>
    <submittedName>
        <fullName evidence="6">Peptidase P60</fullName>
    </submittedName>
</protein>
<dbReference type="PROSITE" id="PS51935">
    <property type="entry name" value="NLPC_P60"/>
    <property type="match status" value="1"/>
</dbReference>
<keyword evidence="3" id="KW-0378">Hydrolase</keyword>
<dbReference type="Gene3D" id="3.90.1720.10">
    <property type="entry name" value="endopeptidase domain like (from Nostoc punctiforme)"/>
    <property type="match status" value="1"/>
</dbReference>
<evidence type="ECO:0000313" key="6">
    <source>
        <dbReference type="EMBL" id="RAI00214.1"/>
    </source>
</evidence>
<dbReference type="InterPro" id="IPR000064">
    <property type="entry name" value="NLP_P60_dom"/>
</dbReference>
<comment type="similarity">
    <text evidence="1">Belongs to the peptidase C40 family.</text>
</comment>
<reference evidence="6 7" key="1">
    <citation type="submission" date="2018-05" db="EMBL/GenBank/DDBJ databases">
        <title>Acuticoccus sediminis sp. nov., isolated from deep-sea sediment of Indian Ocean.</title>
        <authorList>
            <person name="Liu X."/>
            <person name="Lai Q."/>
            <person name="Du Y."/>
            <person name="Sun F."/>
            <person name="Zhang X."/>
            <person name="Wang S."/>
            <person name="Shao Z."/>
        </authorList>
    </citation>
    <scope>NUCLEOTIDE SEQUENCE [LARGE SCALE GENOMIC DNA]</scope>
    <source>
        <strain evidence="6 7">PTG4-2</strain>
    </source>
</reference>
<dbReference type="GO" id="GO:0008234">
    <property type="term" value="F:cysteine-type peptidase activity"/>
    <property type="evidence" value="ECO:0007669"/>
    <property type="project" value="UniProtKB-KW"/>
</dbReference>
<evidence type="ECO:0000256" key="2">
    <source>
        <dbReference type="ARBA" id="ARBA00022670"/>
    </source>
</evidence>